<dbReference type="PANTHER" id="PTHR12215">
    <property type="entry name" value="PHOSPHOPANTETHEINE TRANSFERASE"/>
    <property type="match status" value="1"/>
</dbReference>
<dbReference type="SUPFAM" id="SSF56214">
    <property type="entry name" value="4'-phosphopantetheinyl transferase"/>
    <property type="match status" value="2"/>
</dbReference>
<feature type="compositionally biased region" description="Pro residues" evidence="3">
    <location>
        <begin position="1"/>
        <end position="26"/>
    </location>
</feature>
<dbReference type="EMBL" id="RBDX01000001">
    <property type="protein sequence ID" value="RKN12856.1"/>
    <property type="molecule type" value="Genomic_DNA"/>
</dbReference>
<evidence type="ECO:0000313" key="8">
    <source>
        <dbReference type="Proteomes" id="UP000275024"/>
    </source>
</evidence>
<dbReference type="GO" id="GO:0005829">
    <property type="term" value="C:cytosol"/>
    <property type="evidence" value="ECO:0007669"/>
    <property type="project" value="TreeGrafter"/>
</dbReference>
<dbReference type="InterPro" id="IPR050559">
    <property type="entry name" value="P-Pant_transferase_sf"/>
</dbReference>
<evidence type="ECO:0000313" key="5">
    <source>
        <dbReference type="EMBL" id="RKN12856.1"/>
    </source>
</evidence>
<dbReference type="InterPro" id="IPR037143">
    <property type="entry name" value="4-PPantetheinyl_Trfase_dom_sf"/>
</dbReference>
<evidence type="ECO:0000313" key="7">
    <source>
        <dbReference type="Proteomes" id="UP000268652"/>
    </source>
</evidence>
<accession>A0A3A9WYG7</accession>
<dbReference type="Proteomes" id="UP000268652">
    <property type="component" value="Unassembled WGS sequence"/>
</dbReference>
<dbReference type="EMBL" id="RBDY01000001">
    <property type="protein sequence ID" value="RKN27379.1"/>
    <property type="molecule type" value="Genomic_DNA"/>
</dbReference>
<dbReference type="GO" id="GO:0000287">
    <property type="term" value="F:magnesium ion binding"/>
    <property type="evidence" value="ECO:0007669"/>
    <property type="project" value="InterPro"/>
</dbReference>
<dbReference type="GO" id="GO:0008897">
    <property type="term" value="F:holo-[acyl-carrier-protein] synthase activity"/>
    <property type="evidence" value="ECO:0007669"/>
    <property type="project" value="InterPro"/>
</dbReference>
<feature type="domain" description="4'-phosphopantetheinyl transferase" evidence="4">
    <location>
        <begin position="142"/>
        <end position="247"/>
    </location>
</feature>
<gene>
    <name evidence="6" type="ORF">D7318_00195</name>
    <name evidence="5" type="ORF">D7319_02700</name>
</gene>
<feature type="region of interest" description="Disordered" evidence="3">
    <location>
        <begin position="266"/>
        <end position="286"/>
    </location>
</feature>
<dbReference type="RefSeq" id="WP_120694747.1">
    <property type="nucleotide sequence ID" value="NZ_RBDX01000001.1"/>
</dbReference>
<organism evidence="5 8">
    <name type="scientific">Streptomyces radicis</name>
    <dbReference type="NCBI Taxonomy" id="1750517"/>
    <lineage>
        <taxon>Bacteria</taxon>
        <taxon>Bacillati</taxon>
        <taxon>Actinomycetota</taxon>
        <taxon>Actinomycetes</taxon>
        <taxon>Kitasatosporales</taxon>
        <taxon>Streptomycetaceae</taxon>
        <taxon>Streptomyces</taxon>
    </lineage>
</organism>
<dbReference type="Pfam" id="PF01648">
    <property type="entry name" value="ACPS"/>
    <property type="match status" value="1"/>
</dbReference>
<keyword evidence="7" id="KW-1185">Reference proteome</keyword>
<dbReference type="GO" id="GO:0019878">
    <property type="term" value="P:lysine biosynthetic process via aminoadipic acid"/>
    <property type="evidence" value="ECO:0007669"/>
    <property type="project" value="TreeGrafter"/>
</dbReference>
<keyword evidence="2 5" id="KW-0808">Transferase</keyword>
<evidence type="ECO:0000313" key="6">
    <source>
        <dbReference type="EMBL" id="RKN27379.1"/>
    </source>
</evidence>
<feature type="region of interest" description="Disordered" evidence="3">
    <location>
        <begin position="1"/>
        <end position="32"/>
    </location>
</feature>
<dbReference type="OrthoDB" id="190168at2"/>
<dbReference type="AlphaFoldDB" id="A0A3A9WYG7"/>
<dbReference type="InterPro" id="IPR008278">
    <property type="entry name" value="4-PPantetheinyl_Trfase_dom"/>
</dbReference>
<evidence type="ECO:0000256" key="1">
    <source>
        <dbReference type="ARBA" id="ARBA00010990"/>
    </source>
</evidence>
<evidence type="ECO:0000256" key="2">
    <source>
        <dbReference type="ARBA" id="ARBA00022679"/>
    </source>
</evidence>
<evidence type="ECO:0000256" key="3">
    <source>
        <dbReference type="SAM" id="MobiDB-lite"/>
    </source>
</evidence>
<comment type="caution">
    <text evidence="5">The sequence shown here is derived from an EMBL/GenBank/DDBJ whole genome shotgun (WGS) entry which is preliminary data.</text>
</comment>
<dbReference type="PANTHER" id="PTHR12215:SF10">
    <property type="entry name" value="L-AMINOADIPATE-SEMIALDEHYDE DEHYDROGENASE-PHOSPHOPANTETHEINYL TRANSFERASE"/>
    <property type="match status" value="1"/>
</dbReference>
<name>A0A3A9WYG7_9ACTN</name>
<proteinExistence type="inferred from homology"/>
<comment type="similarity">
    <text evidence="1">Belongs to the P-Pant transferase superfamily. Gsp/Sfp/HetI/AcpT family.</text>
</comment>
<evidence type="ECO:0000259" key="4">
    <source>
        <dbReference type="Pfam" id="PF01648"/>
    </source>
</evidence>
<sequence length="286" mass="30628">MNTTSPPPPVPAFPAAPGAPPAPDWPAGPLRPATAEGAVDIWHVLLPTPGAPPTGPAETGTLDRNERARADAMARPEDRAAFVVAHTALRDILGRYLGIAPTAVRLALGRHGKPYLDGHSRLAFNLSHTTGAALIAVALPGPVGVDIEADRGGDERHLALAERWFSPRESAAVRAALRRGRPSPFPAYWTCRESYAKAMGHGLAHPMDRYEIRLDGPAVEAAVWADGRQRPEWSVRRLPMPRGLAAAVTVRGHRALPRLWSWTASPPAAPAAARHPNRRASPPWTT</sequence>
<protein>
    <submittedName>
        <fullName evidence="5">4'-phosphopantetheinyl transferase superfamily protein</fullName>
    </submittedName>
</protein>
<dbReference type="Proteomes" id="UP000275024">
    <property type="component" value="Unassembled WGS sequence"/>
</dbReference>
<dbReference type="Gene3D" id="3.90.470.20">
    <property type="entry name" value="4'-phosphopantetheinyl transferase domain"/>
    <property type="match status" value="2"/>
</dbReference>
<reference evidence="7 8" key="1">
    <citation type="submission" date="2018-09" db="EMBL/GenBank/DDBJ databases">
        <title>Streptomyces sp. nov. DS1-2, an endophytic actinomycete isolated from roots of Dendrobium scabrilingue.</title>
        <authorList>
            <person name="Kuncharoen N."/>
            <person name="Kudo T."/>
            <person name="Ohkuma M."/>
            <person name="Yuki M."/>
            <person name="Tanasupawat S."/>
        </authorList>
    </citation>
    <scope>NUCLEOTIDE SEQUENCE [LARGE SCALE GENOMIC DNA]</scope>
    <source>
        <strain evidence="5 8">AZ1-7</strain>
        <strain evidence="6 7">DS1-2</strain>
    </source>
</reference>